<evidence type="ECO:0000256" key="2">
    <source>
        <dbReference type="ARBA" id="ARBA00022814"/>
    </source>
</evidence>
<dbReference type="Gene3D" id="1.10.940.10">
    <property type="entry name" value="NusB-like"/>
    <property type="match status" value="1"/>
</dbReference>
<dbReference type="InterPro" id="IPR035926">
    <property type="entry name" value="NusB-like_sf"/>
</dbReference>
<accession>A0A918JMH2</accession>
<evidence type="ECO:0000256" key="5">
    <source>
        <dbReference type="ARBA" id="ARBA00023163"/>
    </source>
</evidence>
<dbReference type="SUPFAM" id="SSF48013">
    <property type="entry name" value="NusB-like"/>
    <property type="match status" value="1"/>
</dbReference>
<keyword evidence="2 6" id="KW-0889">Transcription antitermination</keyword>
<comment type="similarity">
    <text evidence="1 6">Belongs to the NusB family.</text>
</comment>
<name>A0A918JMH2_9ALTE</name>
<dbReference type="InterPro" id="IPR011605">
    <property type="entry name" value="NusB_fam"/>
</dbReference>
<evidence type="ECO:0000256" key="1">
    <source>
        <dbReference type="ARBA" id="ARBA00005952"/>
    </source>
</evidence>
<evidence type="ECO:0000313" key="8">
    <source>
        <dbReference type="EMBL" id="GGW85839.1"/>
    </source>
</evidence>
<keyword evidence="5 6" id="KW-0804">Transcription</keyword>
<protein>
    <recommendedName>
        <fullName evidence="6">Transcription antitermination protein NusB</fullName>
    </recommendedName>
    <alternativeName>
        <fullName evidence="6">Antitermination factor NusB</fullName>
    </alternativeName>
</protein>
<dbReference type="EMBL" id="BMXP01000004">
    <property type="protein sequence ID" value="GGW85839.1"/>
    <property type="molecule type" value="Genomic_DNA"/>
</dbReference>
<organism evidence="8 9">
    <name type="scientific">Alteromonas halophila</name>
    <dbReference type="NCBI Taxonomy" id="516698"/>
    <lineage>
        <taxon>Bacteria</taxon>
        <taxon>Pseudomonadati</taxon>
        <taxon>Pseudomonadota</taxon>
        <taxon>Gammaproteobacteria</taxon>
        <taxon>Alteromonadales</taxon>
        <taxon>Alteromonadaceae</taxon>
        <taxon>Alteromonas/Salinimonas group</taxon>
        <taxon>Alteromonas</taxon>
    </lineage>
</organism>
<keyword evidence="9" id="KW-1185">Reference proteome</keyword>
<dbReference type="CDD" id="cd00619">
    <property type="entry name" value="Terminator_NusB"/>
    <property type="match status" value="1"/>
</dbReference>
<dbReference type="Pfam" id="PF01029">
    <property type="entry name" value="NusB"/>
    <property type="match status" value="1"/>
</dbReference>
<dbReference type="NCBIfam" id="TIGR01951">
    <property type="entry name" value="nusB"/>
    <property type="match status" value="1"/>
</dbReference>
<reference evidence="8" key="1">
    <citation type="journal article" date="2014" name="Int. J. Syst. Evol. Microbiol.">
        <title>Complete genome sequence of Corynebacterium casei LMG S-19264T (=DSM 44701T), isolated from a smear-ripened cheese.</title>
        <authorList>
            <consortium name="US DOE Joint Genome Institute (JGI-PGF)"/>
            <person name="Walter F."/>
            <person name="Albersmeier A."/>
            <person name="Kalinowski J."/>
            <person name="Ruckert C."/>
        </authorList>
    </citation>
    <scope>NUCLEOTIDE SEQUENCE</scope>
    <source>
        <strain evidence="8">KCTC 22164</strain>
    </source>
</reference>
<dbReference type="RefSeq" id="WP_189405906.1">
    <property type="nucleotide sequence ID" value="NZ_BMXP01000004.1"/>
</dbReference>
<evidence type="ECO:0000256" key="6">
    <source>
        <dbReference type="HAMAP-Rule" id="MF_00073"/>
    </source>
</evidence>
<keyword evidence="3 6" id="KW-0694">RNA-binding</keyword>
<sequence length="140" mass="15933">MKVSARHKARELALQGVYSWQMSKNQIDQVELALATSNDMHKVDMAYFQAMLRGVAKNASRLDDIIKPYLGRLPEELDAIEKAVLRIATFELTERMDVPYRVIINEAIELAKAFGAEESHKFINGALDKAVKTLRKDERD</sequence>
<comment type="caution">
    <text evidence="8">The sequence shown here is derived from an EMBL/GenBank/DDBJ whole genome shotgun (WGS) entry which is preliminary data.</text>
</comment>
<dbReference type="PANTHER" id="PTHR11078">
    <property type="entry name" value="N UTILIZATION SUBSTANCE PROTEIN B-RELATED"/>
    <property type="match status" value="1"/>
</dbReference>
<comment type="function">
    <text evidence="6">Involved in transcription antitermination. Required for transcription of ribosomal RNA (rRNA) genes. Binds specifically to the boxA antiterminator sequence of the ribosomal RNA (rrn) operons.</text>
</comment>
<dbReference type="PANTHER" id="PTHR11078:SF3">
    <property type="entry name" value="ANTITERMINATION NUSB DOMAIN-CONTAINING PROTEIN"/>
    <property type="match status" value="1"/>
</dbReference>
<proteinExistence type="inferred from homology"/>
<dbReference type="GO" id="GO:0005829">
    <property type="term" value="C:cytosol"/>
    <property type="evidence" value="ECO:0007669"/>
    <property type="project" value="TreeGrafter"/>
</dbReference>
<dbReference type="GO" id="GO:0031564">
    <property type="term" value="P:transcription antitermination"/>
    <property type="evidence" value="ECO:0007669"/>
    <property type="project" value="UniProtKB-KW"/>
</dbReference>
<feature type="domain" description="NusB/RsmB/TIM44" evidence="7">
    <location>
        <begin position="7"/>
        <end position="132"/>
    </location>
</feature>
<keyword evidence="4 6" id="KW-0805">Transcription regulation</keyword>
<dbReference type="GO" id="GO:0003723">
    <property type="term" value="F:RNA binding"/>
    <property type="evidence" value="ECO:0007669"/>
    <property type="project" value="UniProtKB-UniRule"/>
</dbReference>
<evidence type="ECO:0000313" key="9">
    <source>
        <dbReference type="Proteomes" id="UP000631300"/>
    </source>
</evidence>
<evidence type="ECO:0000256" key="4">
    <source>
        <dbReference type="ARBA" id="ARBA00023015"/>
    </source>
</evidence>
<evidence type="ECO:0000256" key="3">
    <source>
        <dbReference type="ARBA" id="ARBA00022884"/>
    </source>
</evidence>
<gene>
    <name evidence="6 8" type="primary">nusB</name>
    <name evidence="8" type="ORF">GCM10007391_19300</name>
</gene>
<dbReference type="HAMAP" id="MF_00073">
    <property type="entry name" value="NusB"/>
    <property type="match status" value="1"/>
</dbReference>
<dbReference type="GO" id="GO:0006353">
    <property type="term" value="P:DNA-templated transcription termination"/>
    <property type="evidence" value="ECO:0007669"/>
    <property type="project" value="UniProtKB-UniRule"/>
</dbReference>
<reference evidence="8" key="2">
    <citation type="submission" date="2020-09" db="EMBL/GenBank/DDBJ databases">
        <authorList>
            <person name="Sun Q."/>
            <person name="Kim S."/>
        </authorList>
    </citation>
    <scope>NUCLEOTIDE SEQUENCE</scope>
    <source>
        <strain evidence="8">KCTC 22164</strain>
    </source>
</reference>
<dbReference type="Proteomes" id="UP000631300">
    <property type="component" value="Unassembled WGS sequence"/>
</dbReference>
<evidence type="ECO:0000259" key="7">
    <source>
        <dbReference type="Pfam" id="PF01029"/>
    </source>
</evidence>
<dbReference type="FunFam" id="1.10.940.10:FF:000001">
    <property type="entry name" value="Transcription antitermination factor NusB"/>
    <property type="match status" value="1"/>
</dbReference>
<dbReference type="InterPro" id="IPR006027">
    <property type="entry name" value="NusB_RsmB_TIM44"/>
</dbReference>
<dbReference type="AlphaFoldDB" id="A0A918JMH2"/>